<accession>L0R6M0</accession>
<feature type="region of interest" description="Disordered" evidence="1">
    <location>
        <begin position="32"/>
        <end position="57"/>
    </location>
</feature>
<protein>
    <submittedName>
        <fullName evidence="2">Alternative protein PCDHGB3</fullName>
    </submittedName>
</protein>
<dbReference type="AlphaFoldDB" id="L0R6M0"/>
<dbReference type="OrthoDB" id="6252479at2759"/>
<evidence type="ECO:0000256" key="1">
    <source>
        <dbReference type="SAM" id="MobiDB-lite"/>
    </source>
</evidence>
<dbReference type="EMBL" id="HF548076">
    <property type="protein sequence ID" value="CCO13787.1"/>
    <property type="molecule type" value="Genomic_DNA"/>
</dbReference>
<organism evidence="2">
    <name type="scientific">Homo sapiens</name>
    <name type="common">Human</name>
    <dbReference type="NCBI Taxonomy" id="9606"/>
    <lineage>
        <taxon>Eukaryota</taxon>
        <taxon>Metazoa</taxon>
        <taxon>Chordata</taxon>
        <taxon>Craniata</taxon>
        <taxon>Vertebrata</taxon>
        <taxon>Euteleostomi</taxon>
        <taxon>Mammalia</taxon>
        <taxon>Eutheria</taxon>
        <taxon>Euarchontoglires</taxon>
        <taxon>Primates</taxon>
        <taxon>Haplorrhini</taxon>
        <taxon>Catarrhini</taxon>
        <taxon>Hominidae</taxon>
        <taxon>Homo</taxon>
    </lineage>
</organism>
<sequence length="57" mass="6086">MEGPSRAEANAISLPALFVRPGSLRTDPLRYSRGAGQGLAGREPRQGPGVWRGGFTY</sequence>
<reference evidence="2" key="1">
    <citation type="submission" date="2012-10" db="EMBL/GenBank/DDBJ databases">
        <title>Direct identification of alternative open reading frame translation products in human.</title>
        <authorList>
            <person name="Vanderperre B."/>
            <person name="Lucier J.-F."/>
            <person name="Motard J."/>
            <person name="Tremblay G."/>
            <person name="Vanderperre S."/>
            <person name="Wisztorski M."/>
            <person name="Salzet M."/>
            <person name="Boisvert F.-M."/>
            <person name="Roucou X."/>
        </authorList>
    </citation>
    <scope>NUCLEOTIDE SEQUENCE</scope>
</reference>
<name>L0R6M0_HUMAN</name>
<proteinExistence type="predicted"/>
<gene>
    <name evidence="2" type="primary">PCDHGB3</name>
</gene>
<evidence type="ECO:0000313" key="2">
    <source>
        <dbReference type="EMBL" id="CCO13787.1"/>
    </source>
</evidence>